<feature type="transmembrane region" description="Helical" evidence="2">
    <location>
        <begin position="259"/>
        <end position="280"/>
    </location>
</feature>
<dbReference type="OMA" id="MRICIFN"/>
<dbReference type="SUPFAM" id="SSF57850">
    <property type="entry name" value="RING/U-box"/>
    <property type="match status" value="1"/>
</dbReference>
<proteinExistence type="predicted"/>
<dbReference type="KEGG" id="ptm:GSPATT00023111001"/>
<protein>
    <recommendedName>
        <fullName evidence="3">RING-type domain-containing protein</fullName>
    </recommendedName>
</protein>
<dbReference type="GO" id="GO:0061630">
    <property type="term" value="F:ubiquitin protein ligase activity"/>
    <property type="evidence" value="ECO:0000318"/>
    <property type="project" value="GO_Central"/>
</dbReference>
<evidence type="ECO:0000313" key="4">
    <source>
        <dbReference type="EMBL" id="CAK89938.1"/>
    </source>
</evidence>
<organism evidence="4 5">
    <name type="scientific">Paramecium tetraurelia</name>
    <dbReference type="NCBI Taxonomy" id="5888"/>
    <lineage>
        <taxon>Eukaryota</taxon>
        <taxon>Sar</taxon>
        <taxon>Alveolata</taxon>
        <taxon>Ciliophora</taxon>
        <taxon>Intramacronucleata</taxon>
        <taxon>Oligohymenophorea</taxon>
        <taxon>Peniculida</taxon>
        <taxon>Parameciidae</taxon>
        <taxon>Paramecium</taxon>
    </lineage>
</organism>
<keyword evidence="2" id="KW-0812">Transmembrane</keyword>
<evidence type="ECO:0000313" key="5">
    <source>
        <dbReference type="Proteomes" id="UP000000600"/>
    </source>
</evidence>
<evidence type="ECO:0000259" key="3">
    <source>
        <dbReference type="PROSITE" id="PS50089"/>
    </source>
</evidence>
<feature type="domain" description="RING-type" evidence="3">
    <location>
        <begin position="387"/>
        <end position="426"/>
    </location>
</feature>
<dbReference type="Proteomes" id="UP000000600">
    <property type="component" value="Unassembled WGS sequence"/>
</dbReference>
<dbReference type="InterPro" id="IPR013083">
    <property type="entry name" value="Znf_RING/FYVE/PHD"/>
</dbReference>
<keyword evidence="1" id="KW-0863">Zinc-finger</keyword>
<dbReference type="InParanoid" id="A0E3S1"/>
<feature type="transmembrane region" description="Helical" evidence="2">
    <location>
        <begin position="50"/>
        <end position="68"/>
    </location>
</feature>
<dbReference type="EMBL" id="CT868657">
    <property type="protein sequence ID" value="CAK89938.1"/>
    <property type="molecule type" value="Genomic_DNA"/>
</dbReference>
<dbReference type="HOGENOM" id="CLU_607604_0_0_1"/>
<evidence type="ECO:0000256" key="1">
    <source>
        <dbReference type="PROSITE-ProRule" id="PRU00175"/>
    </source>
</evidence>
<feature type="transmembrane region" description="Helical" evidence="2">
    <location>
        <begin position="216"/>
        <end position="239"/>
    </location>
</feature>
<dbReference type="PANTHER" id="PTHR12109">
    <property type="entry name" value="RING FINGER PROTEIN 141-RELATED"/>
    <property type="match status" value="1"/>
</dbReference>
<dbReference type="GO" id="GO:0008270">
    <property type="term" value="F:zinc ion binding"/>
    <property type="evidence" value="ECO:0007669"/>
    <property type="project" value="UniProtKB-KW"/>
</dbReference>
<dbReference type="GeneID" id="5043120"/>
<dbReference type="PANTHER" id="PTHR12109:SF5">
    <property type="entry name" value="RING-TYPE DOMAIN-CONTAINING PROTEIN"/>
    <property type="match status" value="1"/>
</dbReference>
<name>A0E3S1_PARTE</name>
<keyword evidence="1" id="KW-0479">Metal-binding</keyword>
<keyword evidence="2" id="KW-0472">Membrane</keyword>
<evidence type="ECO:0000256" key="2">
    <source>
        <dbReference type="SAM" id="Phobius"/>
    </source>
</evidence>
<reference evidence="4 5" key="1">
    <citation type="journal article" date="2006" name="Nature">
        <title>Global trends of whole-genome duplications revealed by the ciliate Paramecium tetraurelia.</title>
        <authorList>
            <consortium name="Genoscope"/>
            <person name="Aury J.-M."/>
            <person name="Jaillon O."/>
            <person name="Duret L."/>
            <person name="Noel B."/>
            <person name="Jubin C."/>
            <person name="Porcel B.M."/>
            <person name="Segurens B."/>
            <person name="Daubin V."/>
            <person name="Anthouard V."/>
            <person name="Aiach N."/>
            <person name="Arnaiz O."/>
            <person name="Billaut A."/>
            <person name="Beisson J."/>
            <person name="Blanc I."/>
            <person name="Bouhouche K."/>
            <person name="Camara F."/>
            <person name="Duharcourt S."/>
            <person name="Guigo R."/>
            <person name="Gogendeau D."/>
            <person name="Katinka M."/>
            <person name="Keller A.-M."/>
            <person name="Kissmehl R."/>
            <person name="Klotz C."/>
            <person name="Koll F."/>
            <person name="Le Moue A."/>
            <person name="Lepere C."/>
            <person name="Malinsky S."/>
            <person name="Nowacki M."/>
            <person name="Nowak J.K."/>
            <person name="Plattner H."/>
            <person name="Poulain J."/>
            <person name="Ruiz F."/>
            <person name="Serrano V."/>
            <person name="Zagulski M."/>
            <person name="Dessen P."/>
            <person name="Betermier M."/>
            <person name="Weissenbach J."/>
            <person name="Scarpelli C."/>
            <person name="Schachter V."/>
            <person name="Sperling L."/>
            <person name="Meyer E."/>
            <person name="Cohen J."/>
            <person name="Wincker P."/>
        </authorList>
    </citation>
    <scope>NUCLEOTIDE SEQUENCE [LARGE SCALE GENOMIC DNA]</scope>
    <source>
        <strain evidence="4 5">Stock d4-2</strain>
    </source>
</reference>
<dbReference type="GO" id="GO:0016567">
    <property type="term" value="P:protein ubiquitination"/>
    <property type="evidence" value="ECO:0000318"/>
    <property type="project" value="GO_Central"/>
</dbReference>
<dbReference type="OrthoDB" id="1711136at2759"/>
<dbReference type="Pfam" id="PF13920">
    <property type="entry name" value="zf-C3HC4_3"/>
    <property type="match status" value="1"/>
</dbReference>
<dbReference type="InterPro" id="IPR047126">
    <property type="entry name" value="RNF141-like"/>
</dbReference>
<sequence length="451" mass="53343">MNRQQEQIISQEMEKEFRNEVMRICIFNCACQFYMLIFSCKLIWLFDSKYIIIFAWFMDLITFVIVMLDRNIGKVLSVVHFLEKVLSISFKVKSCFQRLYQITIVIHFEVKEIKLFYIPAVQLFITIGLFLFQVLHHDQSKRKHIIIAHSYSVLYVIQLLLLTLKWNNLFGYTYYQTFIIAWTALGINTFLIILLLITMVENCFLRHLPQINGKKYYYQGTIIFWFVFYIFGLTIIPFFLLKTICEYYENDTLYTNIQLSSVAILVCILIYLFLFIFFTLKIKKQLTVILQLDHRQAVTPKRPLQETTQKKWRKLKIPIMFVRISASYYKMLTRQSTTDTNSRNTSSIPICSDVLRPDSLNFRQSPCQTMMKQMKSIPKDQDSGDFCLICFENEPDVVLHPCNHGGICNNCSENMIKTTKQCFLCRSEIRYALKINQKDGEMLEATDVQKV</sequence>
<keyword evidence="2" id="KW-1133">Transmembrane helix</keyword>
<feature type="transmembrane region" description="Helical" evidence="2">
    <location>
        <begin position="115"/>
        <end position="134"/>
    </location>
</feature>
<keyword evidence="5" id="KW-1185">Reference proteome</keyword>
<dbReference type="PROSITE" id="PS50089">
    <property type="entry name" value="ZF_RING_2"/>
    <property type="match status" value="1"/>
</dbReference>
<keyword evidence="1" id="KW-0862">Zinc</keyword>
<dbReference type="GO" id="GO:0005737">
    <property type="term" value="C:cytoplasm"/>
    <property type="evidence" value="ECO:0000318"/>
    <property type="project" value="GO_Central"/>
</dbReference>
<gene>
    <name evidence="4" type="ORF">GSPATT00023111001</name>
</gene>
<dbReference type="RefSeq" id="XP_001457335.1">
    <property type="nucleotide sequence ID" value="XM_001457298.1"/>
</dbReference>
<dbReference type="Gene3D" id="3.30.40.10">
    <property type="entry name" value="Zinc/RING finger domain, C3HC4 (zinc finger)"/>
    <property type="match status" value="1"/>
</dbReference>
<feature type="transmembrane region" description="Helical" evidence="2">
    <location>
        <begin position="146"/>
        <end position="166"/>
    </location>
</feature>
<feature type="transmembrane region" description="Helical" evidence="2">
    <location>
        <begin position="178"/>
        <end position="204"/>
    </location>
</feature>
<feature type="transmembrane region" description="Helical" evidence="2">
    <location>
        <begin position="21"/>
        <end position="44"/>
    </location>
</feature>
<accession>A0E3S1</accession>
<dbReference type="InterPro" id="IPR001841">
    <property type="entry name" value="Znf_RING"/>
</dbReference>
<dbReference type="AlphaFoldDB" id="A0E3S1"/>